<comment type="caution">
    <text evidence="8">The sequence shown here is derived from an EMBL/GenBank/DDBJ whole genome shotgun (WGS) entry which is preliminary data.</text>
</comment>
<dbReference type="Proteomes" id="UP000249363">
    <property type="component" value="Unassembled WGS sequence"/>
</dbReference>
<dbReference type="EMBL" id="MIKG01000005">
    <property type="protein sequence ID" value="RAO67604.1"/>
    <property type="molecule type" value="Genomic_DNA"/>
</dbReference>
<dbReference type="OrthoDB" id="310895at2759"/>
<accession>A0A364KVN5</accession>
<feature type="active site" evidence="5">
    <location>
        <position position="247"/>
    </location>
</feature>
<evidence type="ECO:0000256" key="2">
    <source>
        <dbReference type="ARBA" id="ARBA00023002"/>
    </source>
</evidence>
<dbReference type="EC" id="1.2.1.3" evidence="3"/>
<evidence type="ECO:0000256" key="3">
    <source>
        <dbReference type="ARBA" id="ARBA00024226"/>
    </source>
</evidence>
<evidence type="ECO:0000256" key="6">
    <source>
        <dbReference type="RuleBase" id="RU003345"/>
    </source>
</evidence>
<dbReference type="PROSITE" id="PS00687">
    <property type="entry name" value="ALDEHYDE_DEHYDR_GLU"/>
    <property type="match status" value="1"/>
</dbReference>
<gene>
    <name evidence="8" type="ORF">BHQ10_003616</name>
</gene>
<dbReference type="InterPro" id="IPR016162">
    <property type="entry name" value="Ald_DH_N"/>
</dbReference>
<dbReference type="PANTHER" id="PTHR11699">
    <property type="entry name" value="ALDEHYDE DEHYDROGENASE-RELATED"/>
    <property type="match status" value="1"/>
</dbReference>
<dbReference type="Gene3D" id="3.40.309.10">
    <property type="entry name" value="Aldehyde Dehydrogenase, Chain A, domain 2"/>
    <property type="match status" value="1"/>
</dbReference>
<dbReference type="AlphaFoldDB" id="A0A364KVN5"/>
<comment type="similarity">
    <text evidence="1 6">Belongs to the aldehyde dehydrogenase family.</text>
</comment>
<dbReference type="GO" id="GO:0004029">
    <property type="term" value="F:aldehyde dehydrogenase (NAD+) activity"/>
    <property type="evidence" value="ECO:0007669"/>
    <property type="project" value="UniProtKB-EC"/>
</dbReference>
<dbReference type="FunFam" id="3.40.605.10:FF:000007">
    <property type="entry name" value="NAD/NADP-dependent betaine aldehyde dehydrogenase"/>
    <property type="match status" value="1"/>
</dbReference>
<dbReference type="PROSITE" id="PS00070">
    <property type="entry name" value="ALDEHYDE_DEHYDR_CYS"/>
    <property type="match status" value="1"/>
</dbReference>
<dbReference type="InterPro" id="IPR016161">
    <property type="entry name" value="Ald_DH/histidinol_DH"/>
</dbReference>
<dbReference type="Gene3D" id="3.40.605.10">
    <property type="entry name" value="Aldehyde Dehydrogenase, Chain A, domain 1"/>
    <property type="match status" value="1"/>
</dbReference>
<dbReference type="InterPro" id="IPR015590">
    <property type="entry name" value="Aldehyde_DH_dom"/>
</dbReference>
<feature type="domain" description="Aldehyde dehydrogenase" evidence="7">
    <location>
        <begin position="24"/>
        <end position="379"/>
    </location>
</feature>
<dbReference type="InterPro" id="IPR016163">
    <property type="entry name" value="Ald_DH_C"/>
</dbReference>
<dbReference type="InterPro" id="IPR016160">
    <property type="entry name" value="Ald_DH_CS_CYS"/>
</dbReference>
<name>A0A364KVN5_TALAM</name>
<evidence type="ECO:0000256" key="5">
    <source>
        <dbReference type="PROSITE-ProRule" id="PRU10007"/>
    </source>
</evidence>
<protein>
    <recommendedName>
        <fullName evidence="3">aldehyde dehydrogenase (NAD(+))</fullName>
        <ecNumber evidence="3">1.2.1.3</ecNumber>
    </recommendedName>
</protein>
<sequence>MDLQANAISFWNIVDGHNRGSQHTHHGIDARTDAPLWPCPVASLEDLDDAVKAARTSLVSWAATDIKDRQQALLALAERLLVEKELVSGIISRETGKSKFLGDLEIEHSINYLRFNAAQSLSDEVLHEDNEVKIVSTHSPIGVVAAICPWNFPLVLATAKIAAALIMGNCIIVKPSPFTPYSTLKFAEMAATILPSGVFQALNGDAKLGESITLHPGIDKISFTGSTTTGKKIMANAATTLKSLTLELGGNDATVVFPDVLIDEVAPQVAVACFFNAGQMCVATKRVYVHESIYEQFRESFVQAVRNLRQAPSSLNVFGPLQNKLQYEVIRNLIADSREQRHQFALGEDQISQSGLFIDPVIIERPPDSAALVQKEQFGNKPVPFRA</sequence>
<evidence type="ECO:0000256" key="4">
    <source>
        <dbReference type="ARBA" id="ARBA00049194"/>
    </source>
</evidence>
<keyword evidence="2 6" id="KW-0560">Oxidoreductase</keyword>
<evidence type="ECO:0000256" key="1">
    <source>
        <dbReference type="ARBA" id="ARBA00009986"/>
    </source>
</evidence>
<dbReference type="GeneID" id="63792832"/>
<evidence type="ECO:0000313" key="9">
    <source>
        <dbReference type="Proteomes" id="UP000249363"/>
    </source>
</evidence>
<dbReference type="STRING" id="1196081.A0A364KVN5"/>
<proteinExistence type="inferred from homology"/>
<evidence type="ECO:0000313" key="8">
    <source>
        <dbReference type="EMBL" id="RAO67604.1"/>
    </source>
</evidence>
<dbReference type="InterPro" id="IPR029510">
    <property type="entry name" value="Ald_DH_CS_GLU"/>
</dbReference>
<dbReference type="Pfam" id="PF00171">
    <property type="entry name" value="Aldedh"/>
    <property type="match status" value="1"/>
</dbReference>
<dbReference type="RefSeq" id="XP_040732120.1">
    <property type="nucleotide sequence ID" value="XM_040875892.1"/>
</dbReference>
<reference evidence="8 9" key="1">
    <citation type="journal article" date="2017" name="Biotechnol. Biofuels">
        <title>Differential beta-glucosidase expression as a function of carbon source availability in Talaromyces amestolkiae: a genomic and proteomic approach.</title>
        <authorList>
            <person name="de Eugenio L.I."/>
            <person name="Mendez-Liter J.A."/>
            <person name="Nieto-Dominguez M."/>
            <person name="Alonso L."/>
            <person name="Gil-Munoz J."/>
            <person name="Barriuso J."/>
            <person name="Prieto A."/>
            <person name="Martinez M.J."/>
        </authorList>
    </citation>
    <scope>NUCLEOTIDE SEQUENCE [LARGE SCALE GENOMIC DNA]</scope>
    <source>
        <strain evidence="8 9">CIB</strain>
    </source>
</reference>
<dbReference type="SUPFAM" id="SSF53720">
    <property type="entry name" value="ALDH-like"/>
    <property type="match status" value="1"/>
</dbReference>
<organism evidence="8 9">
    <name type="scientific">Talaromyces amestolkiae</name>
    <dbReference type="NCBI Taxonomy" id="1196081"/>
    <lineage>
        <taxon>Eukaryota</taxon>
        <taxon>Fungi</taxon>
        <taxon>Dikarya</taxon>
        <taxon>Ascomycota</taxon>
        <taxon>Pezizomycotina</taxon>
        <taxon>Eurotiomycetes</taxon>
        <taxon>Eurotiomycetidae</taxon>
        <taxon>Eurotiales</taxon>
        <taxon>Trichocomaceae</taxon>
        <taxon>Talaromyces</taxon>
        <taxon>Talaromyces sect. Talaromyces</taxon>
    </lineage>
</organism>
<comment type="catalytic activity">
    <reaction evidence="4">
        <text>an aldehyde + NAD(+) + H2O = a carboxylate + NADH + 2 H(+)</text>
        <dbReference type="Rhea" id="RHEA:16185"/>
        <dbReference type="ChEBI" id="CHEBI:15377"/>
        <dbReference type="ChEBI" id="CHEBI:15378"/>
        <dbReference type="ChEBI" id="CHEBI:17478"/>
        <dbReference type="ChEBI" id="CHEBI:29067"/>
        <dbReference type="ChEBI" id="CHEBI:57540"/>
        <dbReference type="ChEBI" id="CHEBI:57945"/>
        <dbReference type="EC" id="1.2.1.3"/>
    </reaction>
</comment>
<keyword evidence="9" id="KW-1185">Reference proteome</keyword>
<evidence type="ECO:0000259" key="7">
    <source>
        <dbReference type="Pfam" id="PF00171"/>
    </source>
</evidence>